<evidence type="ECO:0000313" key="3">
    <source>
        <dbReference type="EMBL" id="PLP44103.1"/>
    </source>
</evidence>
<feature type="region of interest" description="Disordered" evidence="1">
    <location>
        <begin position="178"/>
        <end position="202"/>
    </location>
</feature>
<keyword evidence="2" id="KW-0472">Membrane</keyword>
<keyword evidence="2" id="KW-1133">Transmembrane helix</keyword>
<dbReference type="InterPro" id="IPR017744">
    <property type="entry name" value="BcsG"/>
</dbReference>
<dbReference type="EMBL" id="PICB01000878">
    <property type="protein sequence ID" value="PLP44103.1"/>
    <property type="molecule type" value="Genomic_DNA"/>
</dbReference>
<comment type="caution">
    <text evidence="3">The sequence shown here is derived from an EMBL/GenBank/DDBJ whole genome shotgun (WGS) entry which is preliminary data.</text>
</comment>
<dbReference type="Pfam" id="PF11658">
    <property type="entry name" value="CBP_BcsG"/>
    <property type="match status" value="1"/>
</dbReference>
<feature type="compositionally biased region" description="Low complexity" evidence="1">
    <location>
        <begin position="178"/>
        <end position="191"/>
    </location>
</feature>
<feature type="transmembrane region" description="Helical" evidence="2">
    <location>
        <begin position="32"/>
        <end position="55"/>
    </location>
</feature>
<feature type="non-terminal residue" evidence="3">
    <location>
        <position position="485"/>
    </location>
</feature>
<name>A0A2N5AEF4_KLEVA</name>
<evidence type="ECO:0000256" key="2">
    <source>
        <dbReference type="SAM" id="Phobius"/>
    </source>
</evidence>
<dbReference type="NCBIfam" id="TIGR03368">
    <property type="entry name" value="cellulose_yhjU"/>
    <property type="match status" value="1"/>
</dbReference>
<gene>
    <name evidence="3" type="primary">bcsG</name>
    <name evidence="3" type="ORF">CWM98_16755</name>
</gene>
<feature type="transmembrane region" description="Helical" evidence="2">
    <location>
        <begin position="67"/>
        <end position="84"/>
    </location>
</feature>
<protein>
    <submittedName>
        <fullName evidence="3">Cellulose biosynthesis protein BcsG</fullName>
    </submittedName>
</protein>
<feature type="transmembrane region" description="Helical" evidence="2">
    <location>
        <begin position="137"/>
        <end position="160"/>
    </location>
</feature>
<reference evidence="3 4" key="1">
    <citation type="submission" date="2017-11" db="EMBL/GenBank/DDBJ databases">
        <authorList>
            <person name="Han C.G."/>
        </authorList>
    </citation>
    <scope>NUCLEOTIDE SEQUENCE [LARGE SCALE GENOMIC DNA]</scope>
    <source>
        <strain evidence="3 4">A5</strain>
    </source>
</reference>
<evidence type="ECO:0000313" key="4">
    <source>
        <dbReference type="Proteomes" id="UP000234473"/>
    </source>
</evidence>
<keyword evidence="2" id="KW-0812">Transmembrane</keyword>
<dbReference type="Proteomes" id="UP000234473">
    <property type="component" value="Unassembled WGS sequence"/>
</dbReference>
<evidence type="ECO:0000256" key="1">
    <source>
        <dbReference type="SAM" id="MobiDB-lite"/>
    </source>
</evidence>
<dbReference type="AlphaFoldDB" id="A0A2N5AEF4"/>
<feature type="transmembrane region" description="Helical" evidence="2">
    <location>
        <begin position="104"/>
        <end position="130"/>
    </location>
</feature>
<proteinExistence type="predicted"/>
<reference evidence="3 4" key="2">
    <citation type="submission" date="2018-01" db="EMBL/GenBank/DDBJ databases">
        <title>Genomic study of Klebsiella pneumoniae.</title>
        <authorList>
            <person name="Yang Y."/>
            <person name="Bicalho R."/>
        </authorList>
    </citation>
    <scope>NUCLEOTIDE SEQUENCE [LARGE SCALE GENOMIC DNA]</scope>
    <source>
        <strain evidence="3 4">A5</strain>
    </source>
</reference>
<sequence length="485" mass="53674">MTNTKPTATPLPLWQYWRGLGGWNFYFLVKFALLWAGYLNFHPMLNLVFLAFLLVPIPREKLHRIRHWIAIPLGFALFWHDTWLPGPETLLSQGSQIAGFSASYIWDLIVRFINWSMVGAFFVLLVLWLFISQWLRVTVFVSAMVVWLAVSPLLPAFTLWPAGQPTTAAATTAPANTGANAAAGTATSPASSDIPPQTEPPTSANLTNWLNGFYAAEQKRKTPFPDQLPADAQPFDLLVINICSLSWSDIEAAGLMDHPLWKHFDIVFKNFNSATSYSGPAAVRLLRASCGQLSHTNLYQPSGADCYLFENLAKLGFNQQLMLGHNGLFGDFLKELRSLGGMQSPLMDQTGLPVSLQAFDGSPVYEDLAVLNRWLKTEEASSNPRSATFYNTLPLHDGNHFPGQSKTADYKVRAQKLFDDLDNFFTELEKSGRKVMVVVVPEHGGALKGDKMQVSGLRDIPSPSITNVPTAVKFFGMKAPHEGAP</sequence>
<accession>A0A2N5AEF4</accession>
<organism evidence="3 4">
    <name type="scientific">Klebsiella variicola</name>
    <dbReference type="NCBI Taxonomy" id="244366"/>
    <lineage>
        <taxon>Bacteria</taxon>
        <taxon>Pseudomonadati</taxon>
        <taxon>Pseudomonadota</taxon>
        <taxon>Gammaproteobacteria</taxon>
        <taxon>Enterobacterales</taxon>
        <taxon>Enterobacteriaceae</taxon>
        <taxon>Klebsiella/Raoultella group</taxon>
        <taxon>Klebsiella</taxon>
        <taxon>Klebsiella pneumoniae complex</taxon>
    </lineage>
</organism>